<dbReference type="RefSeq" id="XP_007862208.1">
    <property type="nucleotide sequence ID" value="XM_007864017.1"/>
</dbReference>
<evidence type="ECO:0000313" key="2">
    <source>
        <dbReference type="Proteomes" id="UP000030669"/>
    </source>
</evidence>
<keyword evidence="2" id="KW-1185">Reference proteome</keyword>
<dbReference type="OrthoDB" id="2637024at2759"/>
<name>S7QIM4_GLOTA</name>
<dbReference type="EMBL" id="KB469297">
    <property type="protein sequence ID" value="EPQ59142.1"/>
    <property type="molecule type" value="Genomic_DNA"/>
</dbReference>
<dbReference type="HOGENOM" id="CLU_2469297_0_0_1"/>
<reference evidence="1 2" key="1">
    <citation type="journal article" date="2012" name="Science">
        <title>The Paleozoic origin of enzymatic lignin decomposition reconstructed from 31 fungal genomes.</title>
        <authorList>
            <person name="Floudas D."/>
            <person name="Binder M."/>
            <person name="Riley R."/>
            <person name="Barry K."/>
            <person name="Blanchette R.A."/>
            <person name="Henrissat B."/>
            <person name="Martinez A.T."/>
            <person name="Otillar R."/>
            <person name="Spatafora J.W."/>
            <person name="Yadav J.S."/>
            <person name="Aerts A."/>
            <person name="Benoit I."/>
            <person name="Boyd A."/>
            <person name="Carlson A."/>
            <person name="Copeland A."/>
            <person name="Coutinho P.M."/>
            <person name="de Vries R.P."/>
            <person name="Ferreira P."/>
            <person name="Findley K."/>
            <person name="Foster B."/>
            <person name="Gaskell J."/>
            <person name="Glotzer D."/>
            <person name="Gorecki P."/>
            <person name="Heitman J."/>
            <person name="Hesse C."/>
            <person name="Hori C."/>
            <person name="Igarashi K."/>
            <person name="Jurgens J.A."/>
            <person name="Kallen N."/>
            <person name="Kersten P."/>
            <person name="Kohler A."/>
            <person name="Kuees U."/>
            <person name="Kumar T.K.A."/>
            <person name="Kuo A."/>
            <person name="LaButti K."/>
            <person name="Larrondo L.F."/>
            <person name="Lindquist E."/>
            <person name="Ling A."/>
            <person name="Lombard V."/>
            <person name="Lucas S."/>
            <person name="Lundell T."/>
            <person name="Martin R."/>
            <person name="McLaughlin D.J."/>
            <person name="Morgenstern I."/>
            <person name="Morin E."/>
            <person name="Murat C."/>
            <person name="Nagy L.G."/>
            <person name="Nolan M."/>
            <person name="Ohm R.A."/>
            <person name="Patyshakuliyeva A."/>
            <person name="Rokas A."/>
            <person name="Ruiz-Duenas F.J."/>
            <person name="Sabat G."/>
            <person name="Salamov A."/>
            <person name="Samejima M."/>
            <person name="Schmutz J."/>
            <person name="Slot J.C."/>
            <person name="St John F."/>
            <person name="Stenlid J."/>
            <person name="Sun H."/>
            <person name="Sun S."/>
            <person name="Syed K."/>
            <person name="Tsang A."/>
            <person name="Wiebenga A."/>
            <person name="Young D."/>
            <person name="Pisabarro A."/>
            <person name="Eastwood D.C."/>
            <person name="Martin F."/>
            <person name="Cullen D."/>
            <person name="Grigoriev I.V."/>
            <person name="Hibbett D.S."/>
        </authorList>
    </citation>
    <scope>NUCLEOTIDE SEQUENCE [LARGE SCALE GENOMIC DNA]</scope>
    <source>
        <strain evidence="1 2">ATCC 11539</strain>
    </source>
</reference>
<evidence type="ECO:0000313" key="1">
    <source>
        <dbReference type="EMBL" id="EPQ59142.1"/>
    </source>
</evidence>
<organism evidence="1 2">
    <name type="scientific">Gloeophyllum trabeum (strain ATCC 11539 / FP-39264 / Madison 617)</name>
    <name type="common">Brown rot fungus</name>
    <dbReference type="NCBI Taxonomy" id="670483"/>
    <lineage>
        <taxon>Eukaryota</taxon>
        <taxon>Fungi</taxon>
        <taxon>Dikarya</taxon>
        <taxon>Basidiomycota</taxon>
        <taxon>Agaricomycotina</taxon>
        <taxon>Agaricomycetes</taxon>
        <taxon>Gloeophyllales</taxon>
        <taxon>Gloeophyllaceae</taxon>
        <taxon>Gloeophyllum</taxon>
    </lineage>
</organism>
<protein>
    <submittedName>
        <fullName evidence="1">Uncharacterized protein</fullName>
    </submittedName>
</protein>
<gene>
    <name evidence="1" type="ORF">GLOTRDRAFT_109556</name>
</gene>
<proteinExistence type="predicted"/>
<dbReference type="GeneID" id="19299059"/>
<dbReference type="Proteomes" id="UP000030669">
    <property type="component" value="Unassembled WGS sequence"/>
</dbReference>
<dbReference type="KEGG" id="gtr:GLOTRDRAFT_109556"/>
<sequence length="88" mass="10146">MTTVDYRYDDPPFVATVTWDEFWEPNQEASNLQALKTSDSSPEVTKRRRFSDLVVDLALVIKRKCTVRSFLYSRKTPLSTLTNLDLAS</sequence>
<accession>S7QIM4</accession>
<dbReference type="AlphaFoldDB" id="S7QIM4"/>